<dbReference type="Proteomes" id="UP000029221">
    <property type="component" value="Unassembled WGS sequence"/>
</dbReference>
<evidence type="ECO:0000256" key="1">
    <source>
        <dbReference type="SAM" id="Phobius"/>
    </source>
</evidence>
<dbReference type="EMBL" id="BBML01000007">
    <property type="protein sequence ID" value="GAK97845.1"/>
    <property type="molecule type" value="Genomic_DNA"/>
</dbReference>
<dbReference type="eggNOG" id="ENOG5030RKQ">
    <property type="taxonomic scope" value="Bacteria"/>
</dbReference>
<feature type="transmembrane region" description="Helical" evidence="1">
    <location>
        <begin position="33"/>
        <end position="49"/>
    </location>
</feature>
<organism evidence="2 3">
    <name type="scientific">Nonlabens tegetincola</name>
    <dbReference type="NCBI Taxonomy" id="323273"/>
    <lineage>
        <taxon>Bacteria</taxon>
        <taxon>Pseudomonadati</taxon>
        <taxon>Bacteroidota</taxon>
        <taxon>Flavobacteriia</taxon>
        <taxon>Flavobacteriales</taxon>
        <taxon>Flavobacteriaceae</taxon>
        <taxon>Nonlabens</taxon>
    </lineage>
</organism>
<keyword evidence="1" id="KW-0472">Membrane</keyword>
<comment type="caution">
    <text evidence="2">The sequence shown here is derived from an EMBL/GenBank/DDBJ whole genome shotgun (WGS) entry which is preliminary data.</text>
</comment>
<gene>
    <name evidence="2" type="ORF">JCM19294_384</name>
</gene>
<reference evidence="2" key="1">
    <citation type="journal article" date="2014" name="Genome Announc.">
        <title>Draft Genome Sequences of Marine Flavobacterium Nonlabens Strains NR17, NR24, NR27, NR32, NR33, and Ara13.</title>
        <authorList>
            <person name="Nakanishi M."/>
            <person name="Meirelles P."/>
            <person name="Suzuki R."/>
            <person name="Takatani N."/>
            <person name="Mino S."/>
            <person name="Suda W."/>
            <person name="Oshima K."/>
            <person name="Hattori M."/>
            <person name="Ohkuma M."/>
            <person name="Hosokawa M."/>
            <person name="Miyashita K."/>
            <person name="Thompson F.L."/>
            <person name="Niwa A."/>
            <person name="Sawabe T."/>
            <person name="Sawabe T."/>
        </authorList>
    </citation>
    <scope>NUCLEOTIDE SEQUENCE [LARGE SCALE GENOMIC DNA]</scope>
    <source>
        <strain evidence="2">JCM 19294</strain>
    </source>
</reference>
<evidence type="ECO:0000313" key="3">
    <source>
        <dbReference type="Proteomes" id="UP000029221"/>
    </source>
</evidence>
<accession>A0A090Q4B0</accession>
<keyword evidence="1" id="KW-0812">Transmembrane</keyword>
<proteinExistence type="predicted"/>
<name>A0A090Q4B0_9FLAO</name>
<dbReference type="RefSeq" id="WP_179944180.1">
    <property type="nucleotide sequence ID" value="NZ_BBML01000007.1"/>
</dbReference>
<evidence type="ECO:0000313" key="2">
    <source>
        <dbReference type="EMBL" id="GAK97845.1"/>
    </source>
</evidence>
<dbReference type="AlphaFoldDB" id="A0A090Q4B0"/>
<protein>
    <submittedName>
        <fullName evidence="2">Uncharacterized protein</fullName>
    </submittedName>
</protein>
<keyword evidence="3" id="KW-1185">Reference proteome</keyword>
<sequence>MIPAWFYKLLITMSVICLILIGYRIVSGEQNRSFIWYAFLFLMAIWFGMRQLRMSNKK</sequence>
<keyword evidence="1" id="KW-1133">Transmembrane helix</keyword>
<feature type="transmembrane region" description="Helical" evidence="1">
    <location>
        <begin position="6"/>
        <end position="26"/>
    </location>
</feature>